<feature type="transmembrane region" description="Helical" evidence="16">
    <location>
        <begin position="443"/>
        <end position="464"/>
    </location>
</feature>
<keyword evidence="6 14" id="KW-0964">Secreted</keyword>
<dbReference type="Gene3D" id="1.20.58.360">
    <property type="entry name" value="Shigella T3SS effector IpaH defines"/>
    <property type="match status" value="1"/>
</dbReference>
<dbReference type="Pfam" id="PF14496">
    <property type="entry name" value="NEL"/>
    <property type="match status" value="1"/>
</dbReference>
<evidence type="ECO:0000256" key="12">
    <source>
        <dbReference type="ARBA" id="ARBA00023026"/>
    </source>
</evidence>
<dbReference type="GO" id="GO:0061630">
    <property type="term" value="F:ubiquitin protein ligase activity"/>
    <property type="evidence" value="ECO:0007669"/>
    <property type="project" value="UniProtKB-EC"/>
</dbReference>
<evidence type="ECO:0000313" key="19">
    <source>
        <dbReference type="Proteomes" id="UP001216329"/>
    </source>
</evidence>
<evidence type="ECO:0000256" key="2">
    <source>
        <dbReference type="ARBA" id="ARBA00004192"/>
    </source>
</evidence>
<protein>
    <recommendedName>
        <fullName evidence="5">RING-type E3 ubiquitin transferase</fullName>
        <ecNumber evidence="5">2.3.2.27</ecNumber>
    </recommendedName>
</protein>
<comment type="catalytic activity">
    <reaction evidence="1">
        <text>S-ubiquitinyl-[E2 ubiquitin-conjugating enzyme]-L-cysteine + [acceptor protein]-L-lysine = [E2 ubiquitin-conjugating enzyme]-L-cysteine + N(6)-ubiquitinyl-[acceptor protein]-L-lysine.</text>
        <dbReference type="EC" id="2.3.2.27"/>
    </reaction>
</comment>
<feature type="coiled-coil region" evidence="15">
    <location>
        <begin position="937"/>
        <end position="964"/>
    </location>
</feature>
<dbReference type="InterPro" id="IPR029487">
    <property type="entry name" value="NEL_dom"/>
</dbReference>
<evidence type="ECO:0000313" key="18">
    <source>
        <dbReference type="EMBL" id="WEK29178.1"/>
    </source>
</evidence>
<evidence type="ECO:0000256" key="9">
    <source>
        <dbReference type="ARBA" id="ARBA00022737"/>
    </source>
</evidence>
<reference evidence="18" key="1">
    <citation type="submission" date="2023-03" db="EMBL/GenBank/DDBJ databases">
        <title>Andean soil-derived lignocellulolytic bacterial consortium as a source of novel taxa and putative plastic-active enzymes.</title>
        <authorList>
            <person name="Diaz-Garcia L."/>
            <person name="Chuvochina M."/>
            <person name="Feuerriegel G."/>
            <person name="Bunk B."/>
            <person name="Sproer C."/>
            <person name="Streit W.R."/>
            <person name="Rodriguez L.M."/>
            <person name="Overmann J."/>
            <person name="Jimenez D.J."/>
        </authorList>
    </citation>
    <scope>NUCLEOTIDE SEQUENCE</scope>
    <source>
        <strain evidence="18">MAG 876</strain>
    </source>
</reference>
<dbReference type="InterPro" id="IPR046673">
    <property type="entry name" value="ToxA_N"/>
</dbReference>
<evidence type="ECO:0000256" key="16">
    <source>
        <dbReference type="SAM" id="Phobius"/>
    </source>
</evidence>
<evidence type="ECO:0000256" key="1">
    <source>
        <dbReference type="ARBA" id="ARBA00000900"/>
    </source>
</evidence>
<dbReference type="GO" id="GO:0030430">
    <property type="term" value="C:host cell cytoplasm"/>
    <property type="evidence" value="ECO:0007669"/>
    <property type="project" value="UniProtKB-SubCell"/>
</dbReference>
<dbReference type="PANTHER" id="PTHR47114:SF2">
    <property type="entry name" value="OLIGODENDROCYTE-MYELIN GLYCOPROTEIN"/>
    <property type="match status" value="1"/>
</dbReference>
<feature type="active site" description="Glycyl thioester intermediate" evidence="14">
    <location>
        <position position="1290"/>
    </location>
</feature>
<keyword evidence="16" id="KW-0812">Transmembrane</keyword>
<keyword evidence="15" id="KW-0175">Coiled coil</keyword>
<accession>A0AAJ6B9Z7</accession>
<evidence type="ECO:0000256" key="7">
    <source>
        <dbReference type="ARBA" id="ARBA00022614"/>
    </source>
</evidence>
<dbReference type="InterPro" id="IPR051071">
    <property type="entry name" value="LRR-bact_E3_ubiq_ligases"/>
</dbReference>
<organism evidence="18 19">
    <name type="scientific">Candidatus Pseudomonas phytovorans</name>
    <dbReference type="NCBI Taxonomy" id="3121377"/>
    <lineage>
        <taxon>Bacteria</taxon>
        <taxon>Pseudomonadati</taxon>
        <taxon>Pseudomonadota</taxon>
        <taxon>Gammaproteobacteria</taxon>
        <taxon>Pseudomonadales</taxon>
        <taxon>Pseudomonadaceae</taxon>
        <taxon>Pseudomonas</taxon>
    </lineage>
</organism>
<dbReference type="PANTHER" id="PTHR47114">
    <property type="match status" value="1"/>
</dbReference>
<dbReference type="Gene3D" id="3.80.10.10">
    <property type="entry name" value="Ribonuclease Inhibitor"/>
    <property type="match status" value="1"/>
</dbReference>
<keyword evidence="10 14" id="KW-0833">Ubl conjugation pathway</keyword>
<keyword evidence="13 14" id="KW-1035">Host cytoplasm</keyword>
<sequence length="1495" mass="167996">MTVTTPPVVRNDPLAVEQAYQDGLIADRLPAWMRQADTARMTLLCNALQSSVAARQRLSAELARLQGIDEFVGTRLQAALGERFGLTEGFGKLQFIESFEKPLVGYAPVRVPLTVPEYYPIPLLEAALHNFTADQARGKGQPPGHCLRDGTATCLARPSAVQFAALCRELDLGKAYQQYLQDALAPCAEPLLTVVTQRMLFDALKARLEGVLDEAELQMVIGLCRDGRPGRLQGNRVIAKQLQVLGCQLQQIVVLDVRDERLAPLFTSSRRVLVYIPGDPMGPWSHHDSLATFARKVLGQRLREGDYQTFFQRFVLRRDSQRFFSQVINGYHDLAIWANIDLDERMQAYEEPLFFNLTAAGLAQIKLDAASIAMPVNQLDRKLQAENQQWLVMQAWTLLGIAGLFVTTIGVGLLAVTAFELLEEVYRAIEAWREDDVNAAAEHFRHVALGVASVAAVGAGAALVHRAWKGAAPVDAMVSTQLEDGSTCLWDADITAFRSDAPPNAATRDAQGVYRLADQTWIEMDGHHYPVHFRQSDQRWYLQTLRGHAPLLHHNGAGAWRLACEQPAQWDDTHRMFRRLGGSFASLSDQSIDQVLAIHELGADQLRAWHVRDRVPDATVVDTVMRLQLASRIERLADRLRAGQSATDVPVLQHLRLLDGAEGLEGEALGAFAWEQRRRLFEQMYDSMQDSDSSAVAILRRLFPSVHPRAAQALVQQASAADRERLSSTGRVPLRLAEAAHATARRIRLARVFEALQFDTPQTLDLARVVLEMVRHLPAYRTLHELDARGMEGLAQGRGRMSLVHLNGRFAVLAGNGQMLHEPGELFQVLADTCDPAQHEGMQPGSTFVAQMRQAVQRVAQQYRADVERLLLVDTRNTWFNPPRQLTDDRLGYPLSGRGSGQPRRLSRALQARLRKLYPEYTDAQLRSWIGQAPSSLTAIEQLLARLEGQLADLNRQLRTWVHQATDRDQRENRRFFRQALRDCWQRRSDGPQHSVVFNRDYRWSVYGARPGNLPELPATVRFEHVFVLSLRGMQVAQMPESFLAAFPNLRVLELPGNRLQRVPQALMQMPYLQCLDLFDNHITLDPGQSTVLASCERLSYLNLSHNPLGRLFSLTGLTRLSELYLCGTRVAQLPNGLLEHAALRRVDLRDNLMTALPEHFYQSRIWREGDVRLRGNPLTEAEQARFSQAFRAALTPVEPAAVVTTRLRWLDAVSAQQRGEMGACWDELEYLDGSADFFHLLGQLLHTADFQHSTGARYLAHRVLGMLQAMRSDVGLRAELFGNANQLTCRDSAALRFTDLELRLMAWHAQADALRGDRQHALLRLGRQLWRLEQVDRIALEDIQARLVTDPQLDQLEVLLGYRLALRDALELPVRTNSMTFVRLAGVQQPQVVRATAQVLGAETGQALAESLIDRDFWQTHLIQVSAARIDALNEPYHARLEALQEQRGRPEGERIDQMNALMHERQAAERELLLQLTLEALDAGDPQAGAPAR</sequence>
<evidence type="ECO:0000256" key="10">
    <source>
        <dbReference type="ARBA" id="ARBA00022786"/>
    </source>
</evidence>
<keyword evidence="16" id="KW-1133">Transmembrane helix</keyword>
<dbReference type="EC" id="2.3.2.27" evidence="5"/>
<comment type="PTM">
    <text evidence="14">Ubiquitinated in the presence of host E1 ubiquitin-activating enzyme, E2 ubiquitin-conjugating enzyme and ubiquitin.</text>
</comment>
<feature type="transmembrane region" description="Helical" evidence="16">
    <location>
        <begin position="396"/>
        <end position="422"/>
    </location>
</feature>
<keyword evidence="12" id="KW-0843">Virulence</keyword>
<evidence type="ECO:0000256" key="6">
    <source>
        <dbReference type="ARBA" id="ARBA00022525"/>
    </source>
</evidence>
<keyword evidence="8 14" id="KW-0808">Transferase</keyword>
<proteinExistence type="inferred from homology"/>
<gene>
    <name evidence="18" type="ORF">P0Y58_20005</name>
</gene>
<dbReference type="SUPFAM" id="SSF52058">
    <property type="entry name" value="L domain-like"/>
    <property type="match status" value="1"/>
</dbReference>
<dbReference type="Pfam" id="PF20178">
    <property type="entry name" value="ToxA_N"/>
    <property type="match status" value="1"/>
</dbReference>
<keyword evidence="7" id="KW-0433">Leucine-rich repeat</keyword>
<dbReference type="InterPro" id="IPR003591">
    <property type="entry name" value="Leu-rich_rpt_typical-subtyp"/>
</dbReference>
<evidence type="ECO:0000256" key="13">
    <source>
        <dbReference type="ARBA" id="ARBA00023200"/>
    </source>
</evidence>
<keyword evidence="11 14" id="KW-0832">Ubl conjugation</keyword>
<dbReference type="GO" id="GO:0016567">
    <property type="term" value="P:protein ubiquitination"/>
    <property type="evidence" value="ECO:0007669"/>
    <property type="project" value="InterPro"/>
</dbReference>
<dbReference type="PROSITE" id="PS51450">
    <property type="entry name" value="LRR"/>
    <property type="match status" value="1"/>
</dbReference>
<evidence type="ECO:0000256" key="14">
    <source>
        <dbReference type="PROSITE-ProRule" id="PRU01398"/>
    </source>
</evidence>
<dbReference type="InterPro" id="IPR032675">
    <property type="entry name" value="LRR_dom_sf"/>
</dbReference>
<evidence type="ECO:0000256" key="15">
    <source>
        <dbReference type="SAM" id="Coils"/>
    </source>
</evidence>
<evidence type="ECO:0000256" key="3">
    <source>
        <dbReference type="ARBA" id="ARBA00004613"/>
    </source>
</evidence>
<evidence type="ECO:0000256" key="11">
    <source>
        <dbReference type="ARBA" id="ARBA00022843"/>
    </source>
</evidence>
<evidence type="ECO:0000256" key="8">
    <source>
        <dbReference type="ARBA" id="ARBA00022679"/>
    </source>
</evidence>
<comment type="similarity">
    <text evidence="4 14">Belongs to the LRR-containing bacterial E3 ligase family.</text>
</comment>
<dbReference type="EMBL" id="CP119325">
    <property type="protein sequence ID" value="WEK29178.1"/>
    <property type="molecule type" value="Genomic_DNA"/>
</dbReference>
<dbReference type="PROSITE" id="PS52053">
    <property type="entry name" value="NEL"/>
    <property type="match status" value="1"/>
</dbReference>
<dbReference type="InterPro" id="IPR001611">
    <property type="entry name" value="Leu-rich_rpt"/>
</dbReference>
<keyword evidence="9" id="KW-0677">Repeat</keyword>
<name>A0AAJ6B9Z7_9PSED</name>
<comment type="subcellular location">
    <subcellularLocation>
        <location evidence="2">Host cytoplasm</location>
    </subcellularLocation>
    <subcellularLocation>
        <location evidence="3">Secreted</location>
    </subcellularLocation>
</comment>
<evidence type="ECO:0000256" key="4">
    <source>
        <dbReference type="ARBA" id="ARBA00009868"/>
    </source>
</evidence>
<dbReference type="SMART" id="SM00369">
    <property type="entry name" value="LRR_TYP"/>
    <property type="match status" value="3"/>
</dbReference>
<keyword evidence="16" id="KW-0472">Membrane</keyword>
<evidence type="ECO:0000256" key="5">
    <source>
        <dbReference type="ARBA" id="ARBA00012483"/>
    </source>
</evidence>
<feature type="domain" description="NEL" evidence="17">
    <location>
        <begin position="1202"/>
        <end position="1495"/>
    </location>
</feature>
<dbReference type="Proteomes" id="UP001216329">
    <property type="component" value="Chromosome"/>
</dbReference>
<dbReference type="GO" id="GO:0005576">
    <property type="term" value="C:extracellular region"/>
    <property type="evidence" value="ECO:0007669"/>
    <property type="project" value="UniProtKB-SubCell"/>
</dbReference>
<evidence type="ECO:0000259" key="17">
    <source>
        <dbReference type="PROSITE" id="PS52053"/>
    </source>
</evidence>